<dbReference type="Gene3D" id="3.40.930.10">
    <property type="entry name" value="Mannitol-specific EII, Chain A"/>
    <property type="match status" value="1"/>
</dbReference>
<name>A0A3P7MJF6_DIBLA</name>
<proteinExistence type="predicted"/>
<evidence type="ECO:0000313" key="2">
    <source>
        <dbReference type="EMBL" id="VDN22598.1"/>
    </source>
</evidence>
<feature type="domain" description="Band 3 cytoplasmic" evidence="1">
    <location>
        <begin position="3"/>
        <end position="97"/>
    </location>
</feature>
<keyword evidence="3" id="KW-1185">Reference proteome</keyword>
<sequence>MTGVLPLLSQDILILAQIDNRMDPIGVVEVPFPLQLVILALTPKKSRFHQILETAHTFGILLSDKDFQLTCELATSAEDLLEAIEIYLSKTVVMPRQTEAVLPFPTVVPHKEITLILNEASKYKI</sequence>
<dbReference type="InterPro" id="IPR013769">
    <property type="entry name" value="Band3_cytoplasmic_dom"/>
</dbReference>
<gene>
    <name evidence="2" type="ORF">DILT_LOCUS14093</name>
</gene>
<dbReference type="InterPro" id="IPR016152">
    <property type="entry name" value="PTrfase/Anion_transptr"/>
</dbReference>
<dbReference type="GO" id="GO:0016020">
    <property type="term" value="C:membrane"/>
    <property type="evidence" value="ECO:0007669"/>
    <property type="project" value="InterPro"/>
</dbReference>
<organism evidence="2 3">
    <name type="scientific">Dibothriocephalus latus</name>
    <name type="common">Fish tapeworm</name>
    <name type="synonym">Diphyllobothrium latum</name>
    <dbReference type="NCBI Taxonomy" id="60516"/>
    <lineage>
        <taxon>Eukaryota</taxon>
        <taxon>Metazoa</taxon>
        <taxon>Spiralia</taxon>
        <taxon>Lophotrochozoa</taxon>
        <taxon>Platyhelminthes</taxon>
        <taxon>Cestoda</taxon>
        <taxon>Eucestoda</taxon>
        <taxon>Diphyllobothriidea</taxon>
        <taxon>Diphyllobothriidae</taxon>
        <taxon>Dibothriocephalus</taxon>
    </lineage>
</organism>
<reference evidence="2 3" key="1">
    <citation type="submission" date="2018-11" db="EMBL/GenBank/DDBJ databases">
        <authorList>
            <consortium name="Pathogen Informatics"/>
        </authorList>
    </citation>
    <scope>NUCLEOTIDE SEQUENCE [LARGE SCALE GENOMIC DNA]</scope>
</reference>
<dbReference type="EMBL" id="UYRU01072714">
    <property type="protein sequence ID" value="VDN22598.1"/>
    <property type="molecule type" value="Genomic_DNA"/>
</dbReference>
<dbReference type="GO" id="GO:0008509">
    <property type="term" value="F:monoatomic anion transmembrane transporter activity"/>
    <property type="evidence" value="ECO:0007669"/>
    <property type="project" value="InterPro"/>
</dbReference>
<evidence type="ECO:0000259" key="1">
    <source>
        <dbReference type="Pfam" id="PF07565"/>
    </source>
</evidence>
<accession>A0A3P7MJF6</accession>
<dbReference type="Proteomes" id="UP000281553">
    <property type="component" value="Unassembled WGS sequence"/>
</dbReference>
<dbReference type="Pfam" id="PF07565">
    <property type="entry name" value="Band_3_cyto"/>
    <property type="match status" value="1"/>
</dbReference>
<dbReference type="SUPFAM" id="SSF55804">
    <property type="entry name" value="Phoshotransferase/anion transport protein"/>
    <property type="match status" value="1"/>
</dbReference>
<evidence type="ECO:0000313" key="3">
    <source>
        <dbReference type="Proteomes" id="UP000281553"/>
    </source>
</evidence>
<dbReference type="AlphaFoldDB" id="A0A3P7MJF6"/>
<dbReference type="OrthoDB" id="1735926at2759"/>
<protein>
    <recommendedName>
        <fullName evidence="1">Band 3 cytoplasmic domain-containing protein</fullName>
    </recommendedName>
</protein>